<gene>
    <name evidence="9" type="ORF">BON30_44055</name>
</gene>
<feature type="transmembrane region" description="Helical" evidence="7">
    <location>
        <begin position="100"/>
        <end position="118"/>
    </location>
</feature>
<keyword evidence="10" id="KW-1185">Reference proteome</keyword>
<comment type="caution">
    <text evidence="9">The sequence shown here is derived from an EMBL/GenBank/DDBJ whole genome shotgun (WGS) entry which is preliminary data.</text>
</comment>
<evidence type="ECO:0000256" key="1">
    <source>
        <dbReference type="ARBA" id="ARBA00004127"/>
    </source>
</evidence>
<keyword evidence="5" id="KW-0443">Lipid metabolism</keyword>
<evidence type="ECO:0000256" key="2">
    <source>
        <dbReference type="ARBA" id="ARBA00022692"/>
    </source>
</evidence>
<evidence type="ECO:0000256" key="4">
    <source>
        <dbReference type="ARBA" id="ARBA00023002"/>
    </source>
</evidence>
<dbReference type="RefSeq" id="WP_071904617.1">
    <property type="nucleotide sequence ID" value="NZ_MPIN01000020.1"/>
</dbReference>
<dbReference type="GO" id="GO:0012505">
    <property type="term" value="C:endomembrane system"/>
    <property type="evidence" value="ECO:0007669"/>
    <property type="project" value="UniProtKB-SubCell"/>
</dbReference>
<dbReference type="GO" id="GO:0008610">
    <property type="term" value="P:lipid biosynthetic process"/>
    <property type="evidence" value="ECO:0007669"/>
    <property type="project" value="InterPro"/>
</dbReference>
<dbReference type="OrthoDB" id="5291790at2"/>
<evidence type="ECO:0000313" key="9">
    <source>
        <dbReference type="EMBL" id="OJH34292.1"/>
    </source>
</evidence>
<organism evidence="9 10">
    <name type="scientific">Cystobacter ferrugineus</name>
    <dbReference type="NCBI Taxonomy" id="83449"/>
    <lineage>
        <taxon>Bacteria</taxon>
        <taxon>Pseudomonadati</taxon>
        <taxon>Myxococcota</taxon>
        <taxon>Myxococcia</taxon>
        <taxon>Myxococcales</taxon>
        <taxon>Cystobacterineae</taxon>
        <taxon>Archangiaceae</taxon>
        <taxon>Cystobacter</taxon>
    </lineage>
</organism>
<evidence type="ECO:0000256" key="3">
    <source>
        <dbReference type="ARBA" id="ARBA00022989"/>
    </source>
</evidence>
<keyword evidence="2 7" id="KW-0812">Transmembrane</keyword>
<evidence type="ECO:0000256" key="7">
    <source>
        <dbReference type="SAM" id="Phobius"/>
    </source>
</evidence>
<feature type="domain" description="Fatty acid hydroxylase" evidence="8">
    <location>
        <begin position="105"/>
        <end position="241"/>
    </location>
</feature>
<evidence type="ECO:0000256" key="5">
    <source>
        <dbReference type="ARBA" id="ARBA00023098"/>
    </source>
</evidence>
<comment type="subcellular location">
    <subcellularLocation>
        <location evidence="1">Endomembrane system</location>
        <topology evidence="1">Multi-pass membrane protein</topology>
    </subcellularLocation>
</comment>
<feature type="transmembrane region" description="Helical" evidence="7">
    <location>
        <begin position="49"/>
        <end position="80"/>
    </location>
</feature>
<protein>
    <recommendedName>
        <fullName evidence="8">Fatty acid hydroxylase domain-containing protein</fullName>
    </recommendedName>
</protein>
<reference evidence="10" key="1">
    <citation type="submission" date="2016-11" db="EMBL/GenBank/DDBJ databases">
        <authorList>
            <person name="Shukria A."/>
            <person name="Stevens D.C."/>
        </authorList>
    </citation>
    <scope>NUCLEOTIDE SEQUENCE [LARGE SCALE GENOMIC DNA]</scope>
    <source>
        <strain evidence="10">Cbfe23</strain>
    </source>
</reference>
<reference evidence="9 10" key="2">
    <citation type="submission" date="2016-12" db="EMBL/GenBank/DDBJ databases">
        <title>Draft Genome Sequence of Cystobacter ferrugineus Strain Cbfe23.</title>
        <authorList>
            <person name="Akbar S."/>
            <person name="Dowd S.E."/>
            <person name="Stevens D.C."/>
        </authorList>
    </citation>
    <scope>NUCLEOTIDE SEQUENCE [LARGE SCALE GENOMIC DNA]</scope>
    <source>
        <strain evidence="9 10">Cbfe23</strain>
    </source>
</reference>
<name>A0A1L9AWA2_9BACT</name>
<dbReference type="InterPro" id="IPR006694">
    <property type="entry name" value="Fatty_acid_hydroxylase"/>
</dbReference>
<dbReference type="Pfam" id="PF04116">
    <property type="entry name" value="FA_hydroxylase"/>
    <property type="match status" value="1"/>
</dbReference>
<proteinExistence type="predicted"/>
<sequence length="293" mass="33502">MEYVGGLFSVLTDPELLASLAILAIIFTPLQYFFPLVRKPMRLRLSSAVDFGFLCLLILIGPFTSAVRGFVVLTVLSGLIHGWEPSQMQVGHGFIAALPMWLRLLLLPFIHDFLAYWVHRFQHTRYFWPFHAVHHSSEDVNWMSLFRFHPVDNFFMHICRGGGLLIMGFPFTDIALYEGTFFFLIGAFAHANLDVPLLNRAPFKYMLIGPLLHHWHHTADESAAGKNMALAFPFWDRLFGTFMLPEQPPSTYGLSEPMGSSLPRLVFQPFVLFFKSLYQTFRPRSSSSRSAPL</sequence>
<dbReference type="GO" id="GO:0006643">
    <property type="term" value="P:membrane lipid metabolic process"/>
    <property type="evidence" value="ECO:0007669"/>
    <property type="project" value="TreeGrafter"/>
</dbReference>
<evidence type="ECO:0000256" key="6">
    <source>
        <dbReference type="ARBA" id="ARBA00023136"/>
    </source>
</evidence>
<dbReference type="GO" id="GO:0016020">
    <property type="term" value="C:membrane"/>
    <property type="evidence" value="ECO:0007669"/>
    <property type="project" value="GOC"/>
</dbReference>
<keyword evidence="3 7" id="KW-1133">Transmembrane helix</keyword>
<dbReference type="EMBL" id="MPIN01000020">
    <property type="protein sequence ID" value="OJH34292.1"/>
    <property type="molecule type" value="Genomic_DNA"/>
</dbReference>
<evidence type="ECO:0000259" key="8">
    <source>
        <dbReference type="Pfam" id="PF04116"/>
    </source>
</evidence>
<dbReference type="Proteomes" id="UP000182229">
    <property type="component" value="Unassembled WGS sequence"/>
</dbReference>
<accession>A0A1L9AWA2</accession>
<dbReference type="PANTHER" id="PTHR21624">
    <property type="entry name" value="STEROL DESATURASE-RELATED PROTEIN"/>
    <property type="match status" value="1"/>
</dbReference>
<dbReference type="GO" id="GO:0005506">
    <property type="term" value="F:iron ion binding"/>
    <property type="evidence" value="ECO:0007669"/>
    <property type="project" value="InterPro"/>
</dbReference>
<dbReference type="GO" id="GO:0050479">
    <property type="term" value="F:glyceryl-ether monooxygenase activity"/>
    <property type="evidence" value="ECO:0007669"/>
    <property type="project" value="TreeGrafter"/>
</dbReference>
<keyword evidence="6 7" id="KW-0472">Membrane</keyword>
<evidence type="ECO:0000313" key="10">
    <source>
        <dbReference type="Proteomes" id="UP000182229"/>
    </source>
</evidence>
<dbReference type="STRING" id="83449.BON30_44055"/>
<keyword evidence="4" id="KW-0560">Oxidoreductase</keyword>
<dbReference type="InterPro" id="IPR051689">
    <property type="entry name" value="Sterol_desaturase/TMEM195"/>
</dbReference>
<dbReference type="PANTHER" id="PTHR21624:SF1">
    <property type="entry name" value="ALKYLGLYCEROL MONOOXYGENASE"/>
    <property type="match status" value="1"/>
</dbReference>
<feature type="transmembrane region" description="Helical" evidence="7">
    <location>
        <begin position="16"/>
        <end position="37"/>
    </location>
</feature>
<dbReference type="AlphaFoldDB" id="A0A1L9AWA2"/>